<dbReference type="PANTHER" id="PTHR43280:SF2">
    <property type="entry name" value="HTH-TYPE TRANSCRIPTIONAL REGULATOR EXSA"/>
    <property type="match status" value="1"/>
</dbReference>
<keyword evidence="2" id="KW-0238">DNA-binding</keyword>
<evidence type="ECO:0000256" key="1">
    <source>
        <dbReference type="ARBA" id="ARBA00023015"/>
    </source>
</evidence>
<evidence type="ECO:0000259" key="4">
    <source>
        <dbReference type="PROSITE" id="PS01124"/>
    </source>
</evidence>
<dbReference type="AlphaFoldDB" id="A0A6G8F1R5"/>
<reference evidence="5" key="1">
    <citation type="journal article" date="2020" name="J. ISSAAS">
        <title>Lactobacilli and other gastrointestinal microbiota of Peromyscus leucopus, reservoir host for agents of Lyme disease and other zoonoses in North America.</title>
        <authorList>
            <person name="Milovic A."/>
            <person name="Bassam K."/>
            <person name="Shao H."/>
            <person name="Chatzistamou I."/>
            <person name="Tufts D.M."/>
            <person name="Diuk-Wasser M."/>
            <person name="Barbour A.G."/>
        </authorList>
    </citation>
    <scope>NUCLEOTIDE SEQUENCE</scope>
    <source>
        <strain evidence="5">LL70</strain>
    </source>
</reference>
<evidence type="ECO:0000256" key="3">
    <source>
        <dbReference type="ARBA" id="ARBA00023163"/>
    </source>
</evidence>
<organism evidence="5">
    <name type="scientific">uncultured Prevotella sp</name>
    <dbReference type="NCBI Taxonomy" id="159272"/>
    <lineage>
        <taxon>Bacteria</taxon>
        <taxon>Pseudomonadati</taxon>
        <taxon>Bacteroidota</taxon>
        <taxon>Bacteroidia</taxon>
        <taxon>Bacteroidales</taxon>
        <taxon>Prevotellaceae</taxon>
        <taxon>Prevotella</taxon>
        <taxon>environmental samples</taxon>
    </lineage>
</organism>
<dbReference type="Pfam" id="PF12833">
    <property type="entry name" value="HTH_18"/>
    <property type="match status" value="1"/>
</dbReference>
<name>A0A6G8F1R5_9BACT</name>
<keyword evidence="3" id="KW-0804">Transcription</keyword>
<protein>
    <recommendedName>
        <fullName evidence="4">HTH araC/xylS-type domain-containing protein</fullName>
    </recommendedName>
</protein>
<keyword evidence="1" id="KW-0805">Transcription regulation</keyword>
<feature type="domain" description="HTH araC/xylS-type" evidence="4">
    <location>
        <begin position="8"/>
        <end position="111"/>
    </location>
</feature>
<dbReference type="InterPro" id="IPR009057">
    <property type="entry name" value="Homeodomain-like_sf"/>
</dbReference>
<dbReference type="InterPro" id="IPR018060">
    <property type="entry name" value="HTH_AraC"/>
</dbReference>
<dbReference type="SMART" id="SM00342">
    <property type="entry name" value="HTH_ARAC"/>
    <property type="match status" value="1"/>
</dbReference>
<dbReference type="EMBL" id="MN990733">
    <property type="protein sequence ID" value="QIM10220.1"/>
    <property type="molecule type" value="Genomic_DNA"/>
</dbReference>
<accession>A0A6G8F1R5</accession>
<proteinExistence type="predicted"/>
<evidence type="ECO:0000256" key="2">
    <source>
        <dbReference type="ARBA" id="ARBA00023125"/>
    </source>
</evidence>
<dbReference type="PROSITE" id="PS01124">
    <property type="entry name" value="HTH_ARAC_FAMILY_2"/>
    <property type="match status" value="1"/>
</dbReference>
<dbReference type="Gene3D" id="1.10.10.60">
    <property type="entry name" value="Homeodomain-like"/>
    <property type="match status" value="2"/>
</dbReference>
<dbReference type="PANTHER" id="PTHR43280">
    <property type="entry name" value="ARAC-FAMILY TRANSCRIPTIONAL REGULATOR"/>
    <property type="match status" value="1"/>
</dbReference>
<gene>
    <name evidence="5" type="ORF">Prevot485_3190</name>
</gene>
<sequence length="113" mass="13142">MDKAAVAERLKTYVRKERNFRNPHLTLQMVADAIGVARSTLIKVFSEELHTTFHDYVDNCRLRHSRHLVMLNRGRFSMEHIAAVSGYGSVQTFNRKYKAEYGELPRDTKTNTK</sequence>
<dbReference type="GO" id="GO:0003700">
    <property type="term" value="F:DNA-binding transcription factor activity"/>
    <property type="evidence" value="ECO:0007669"/>
    <property type="project" value="InterPro"/>
</dbReference>
<evidence type="ECO:0000313" key="5">
    <source>
        <dbReference type="EMBL" id="QIM10220.1"/>
    </source>
</evidence>
<dbReference type="SUPFAM" id="SSF46689">
    <property type="entry name" value="Homeodomain-like"/>
    <property type="match status" value="1"/>
</dbReference>
<dbReference type="GO" id="GO:0043565">
    <property type="term" value="F:sequence-specific DNA binding"/>
    <property type="evidence" value="ECO:0007669"/>
    <property type="project" value="InterPro"/>
</dbReference>